<dbReference type="Pfam" id="PF03814">
    <property type="entry name" value="KdpA"/>
    <property type="match status" value="1"/>
</dbReference>
<dbReference type="NCBIfam" id="TIGR00680">
    <property type="entry name" value="kdpA"/>
    <property type="match status" value="1"/>
</dbReference>
<dbReference type="GO" id="GO:0030955">
    <property type="term" value="F:potassium ion binding"/>
    <property type="evidence" value="ECO:0007669"/>
    <property type="project" value="UniProtKB-UniRule"/>
</dbReference>
<evidence type="ECO:0000313" key="3">
    <source>
        <dbReference type="Proteomes" id="UP000042997"/>
    </source>
</evidence>
<dbReference type="PANTHER" id="PTHR30607:SF2">
    <property type="entry name" value="POTASSIUM-TRANSPORTING ATPASE POTASSIUM-BINDING SUBUNIT"/>
    <property type="match status" value="1"/>
</dbReference>
<keyword evidence="2" id="KW-0378">Hydrolase</keyword>
<name>A0A098BMR2_9NOCA</name>
<comment type="function">
    <text evidence="1">Part of the high-affinity ATP-driven potassium transport (or Kdp) system, which catalyzes the hydrolysis of ATP coupled with the electrogenic transport of potassium into the cytoplasm. This subunit binds the extracellular potassium ions and delivers the ions to the membrane domain of KdpB through an intramembrane tunnel.</text>
</comment>
<feature type="transmembrane region" description="Helical" evidence="1">
    <location>
        <begin position="135"/>
        <end position="160"/>
    </location>
</feature>
<keyword evidence="1" id="KW-0406">Ion transport</keyword>
<dbReference type="GO" id="GO:0005886">
    <property type="term" value="C:plasma membrane"/>
    <property type="evidence" value="ECO:0007669"/>
    <property type="project" value="UniProtKB-SubCell"/>
</dbReference>
<feature type="transmembrane region" description="Helical" evidence="1">
    <location>
        <begin position="382"/>
        <end position="404"/>
    </location>
</feature>
<organism evidence="2 3">
    <name type="scientific">Rhodococcus ruber</name>
    <dbReference type="NCBI Taxonomy" id="1830"/>
    <lineage>
        <taxon>Bacteria</taxon>
        <taxon>Bacillati</taxon>
        <taxon>Actinomycetota</taxon>
        <taxon>Actinomycetes</taxon>
        <taxon>Mycobacteriales</taxon>
        <taxon>Nocardiaceae</taxon>
        <taxon>Rhodococcus</taxon>
    </lineage>
</organism>
<dbReference type="EMBL" id="CCSD01000071">
    <property type="protein sequence ID" value="CDZ90014.1"/>
    <property type="molecule type" value="Genomic_DNA"/>
</dbReference>
<feature type="transmembrane region" description="Helical" evidence="1">
    <location>
        <begin position="534"/>
        <end position="557"/>
    </location>
</feature>
<dbReference type="RefSeq" id="WP_017681112.1">
    <property type="nucleotide sequence ID" value="NZ_CP024890.1"/>
</dbReference>
<comment type="similarity">
    <text evidence="1">Belongs to the KdpA family.</text>
</comment>
<keyword evidence="1" id="KW-0630">Potassium</keyword>
<feature type="transmembrane region" description="Helical" evidence="1">
    <location>
        <begin position="64"/>
        <end position="85"/>
    </location>
</feature>
<keyword evidence="1" id="KW-0813">Transport</keyword>
<dbReference type="InterPro" id="IPR004623">
    <property type="entry name" value="KdpA"/>
</dbReference>
<feature type="transmembrane region" description="Helical" evidence="1">
    <location>
        <begin position="258"/>
        <end position="276"/>
    </location>
</feature>
<comment type="caution">
    <text evidence="1">Lacks conserved residue(s) required for the propagation of feature annotation.</text>
</comment>
<keyword evidence="1" id="KW-0633">Potassium transport</keyword>
<gene>
    <name evidence="1 2" type="primary">kdpA</name>
    <name evidence="2" type="ORF">RHRU231_590073</name>
</gene>
<dbReference type="HAMAP" id="MF_00275">
    <property type="entry name" value="KdpA"/>
    <property type="match status" value="1"/>
</dbReference>
<proteinExistence type="inferred from homology"/>
<dbReference type="OrthoDB" id="9763796at2"/>
<keyword evidence="1" id="KW-1003">Cell membrane</keyword>
<feature type="transmembrane region" description="Helical" evidence="1">
    <location>
        <begin position="288"/>
        <end position="306"/>
    </location>
</feature>
<feature type="transmembrane region" description="Helical" evidence="1">
    <location>
        <begin position="416"/>
        <end position="440"/>
    </location>
</feature>
<protein>
    <recommendedName>
        <fullName evidence="1">Potassium-transporting ATPase potassium-binding subunit</fullName>
    </recommendedName>
    <alternativeName>
        <fullName evidence="1">ATP phosphohydrolase [potassium-transporting] A chain</fullName>
    </alternativeName>
    <alternativeName>
        <fullName evidence="1">Potassium-binding and translocating subunit A</fullName>
    </alternativeName>
    <alternativeName>
        <fullName evidence="1">Potassium-translocating ATPase A chain</fullName>
    </alternativeName>
</protein>
<reference evidence="2 3" key="1">
    <citation type="journal article" date="2014" name="Genome Announc.">
        <title>Draft Genome Sequence of Propane- and Butane-Oxidizing Actinobacterium Rhodococcus ruber IEGM 231.</title>
        <authorList>
            <person name="Ivshina I.B."/>
            <person name="Kuyukina M.S."/>
            <person name="Krivoruchko A.V."/>
            <person name="Barbe V."/>
            <person name="Fischer C."/>
        </authorList>
    </citation>
    <scope>NUCLEOTIDE SEQUENCE [LARGE SCALE GENOMIC DNA]</scope>
</reference>
<dbReference type="Proteomes" id="UP000042997">
    <property type="component" value="Unassembled WGS sequence"/>
</dbReference>
<accession>A0A098BMR2</accession>
<evidence type="ECO:0000313" key="2">
    <source>
        <dbReference type="EMBL" id="CDZ90014.1"/>
    </source>
</evidence>
<evidence type="ECO:0000256" key="1">
    <source>
        <dbReference type="HAMAP-Rule" id="MF_00275"/>
    </source>
</evidence>
<comment type="subcellular location">
    <subcellularLocation>
        <location evidence="1">Cell membrane</location>
        <topology evidence="1">Multi-pass membrane protein</topology>
    </subcellularLocation>
</comment>
<sequence length="566" mass="58195">MTPAVAAGLQIALVVAVLALAYVPLGDYMARVYTTDTDLRWKDLRIESLMYRVCRIDPRAEQTWYGYAASVLGFSLASVLFLYLLQRVQGILPLSNGLAGVSPAVAFNTAVSFVTNTNWQSYVPETTMSPLTQSAGLAVQNFVSAAVGMAVVTALIRGLVRVGRGGEIGNFWVDLVRGTLRILLPLAFVIALILLSQGVIQSYRSGFTATGLDGDTVTNALAPVASQEAIKELGTNGGGVLAANSAHPFENPTPVTNIVEILAILLIPVALTRTFGTMIGNRRQGLTVLGVMAVLYGTVLAVALAAESGTRGVAANAAGAMMEGKEVRFGIPGSVLFAVSTTGTSTGAVNSAHDSMSPLGGGAVLLNILLGEIAPGGVGTGLYGMLVLAVLAVFVGGLLVGRTPEFLGKKLRRREITLAALTVLVMPALVLVGTGITVILSPTTGYLGNSGDPGTPGAIHGFTEVLYAYASASNNNGSAFGGLTVTSDWFQSSLGMCMLLGRFLPIVFVLALAGSLASQRRTPAGAGTLPTTGVAFAGLLTGTVVLVAALTFFPALALGPVAEALH</sequence>
<keyword evidence="1" id="KW-1133">Transmembrane helix</keyword>
<dbReference type="AlphaFoldDB" id="A0A098BMR2"/>
<keyword evidence="1" id="KW-0812">Transmembrane</keyword>
<dbReference type="PIRSF" id="PIRSF001294">
    <property type="entry name" value="K_ATPaseA"/>
    <property type="match status" value="1"/>
</dbReference>
<keyword evidence="1" id="KW-0472">Membrane</keyword>
<feature type="transmembrane region" description="Helical" evidence="1">
    <location>
        <begin position="180"/>
        <end position="200"/>
    </location>
</feature>
<dbReference type="PANTHER" id="PTHR30607">
    <property type="entry name" value="POTASSIUM-TRANSPORTING ATPASE A CHAIN"/>
    <property type="match status" value="1"/>
</dbReference>
<dbReference type="eggNOG" id="COG2060">
    <property type="taxonomic scope" value="Bacteria"/>
</dbReference>
<comment type="subunit">
    <text evidence="1">The system is composed of three essential subunits: KdpA, KdpB and KdpC.</text>
</comment>
<dbReference type="GO" id="GO:0016787">
    <property type="term" value="F:hydrolase activity"/>
    <property type="evidence" value="ECO:0007669"/>
    <property type="project" value="UniProtKB-KW"/>
</dbReference>
<dbReference type="SMR" id="A0A098BMR2"/>
<dbReference type="GO" id="GO:0008556">
    <property type="term" value="F:P-type potassium transmembrane transporter activity"/>
    <property type="evidence" value="ECO:0007669"/>
    <property type="project" value="InterPro"/>
</dbReference>
<feature type="transmembrane region" description="Helical" evidence="1">
    <location>
        <begin position="493"/>
        <end position="513"/>
    </location>
</feature>